<sequence length="269" mass="30198">MAAELPSPCCMRGSLHNGNPTGTEETIHGLQTYVARPETGPTKGTLVIIPDAFGWDFVNLRVLADSYAKRGKFEVLMPDFHFGDPFTKSGLDSVFALKGYEPPFYVRWWRMLSTFPVFLFWAWTHRQSVTLPIITNFFKALREAHSSTGEKIGVAGFCWGGRYAILVDSYVDAIYSAHPSFLQIPSEVEPVTKPISFALGDKDVVVPMSKVEQIKGVLKKKENLDSEVIIYEGMEHSFAVRGNPEIELSRKGLEGSETQCVEWFTKHLK</sequence>
<comment type="caution">
    <text evidence="2">The sequence shown here is derived from an EMBL/GenBank/DDBJ whole genome shotgun (WGS) entry which is preliminary data.</text>
</comment>
<evidence type="ECO:0000313" key="2">
    <source>
        <dbReference type="EMBL" id="KAK6526275.1"/>
    </source>
</evidence>
<reference evidence="2 3" key="1">
    <citation type="submission" date="2019-10" db="EMBL/GenBank/DDBJ databases">
        <authorList>
            <person name="Palmer J.M."/>
        </authorList>
    </citation>
    <scope>NUCLEOTIDE SEQUENCE [LARGE SCALE GENOMIC DNA]</scope>
    <source>
        <strain evidence="2 3">TWF694</strain>
    </source>
</reference>
<dbReference type="AlphaFoldDB" id="A0AAV9WV99"/>
<dbReference type="GO" id="GO:0016787">
    <property type="term" value="F:hydrolase activity"/>
    <property type="evidence" value="ECO:0007669"/>
    <property type="project" value="InterPro"/>
</dbReference>
<organism evidence="2 3">
    <name type="scientific">Orbilia ellipsospora</name>
    <dbReference type="NCBI Taxonomy" id="2528407"/>
    <lineage>
        <taxon>Eukaryota</taxon>
        <taxon>Fungi</taxon>
        <taxon>Dikarya</taxon>
        <taxon>Ascomycota</taxon>
        <taxon>Pezizomycotina</taxon>
        <taxon>Orbiliomycetes</taxon>
        <taxon>Orbiliales</taxon>
        <taxon>Orbiliaceae</taxon>
        <taxon>Orbilia</taxon>
    </lineage>
</organism>
<dbReference type="EMBL" id="JAVHJO010000016">
    <property type="protein sequence ID" value="KAK6526275.1"/>
    <property type="molecule type" value="Genomic_DNA"/>
</dbReference>
<dbReference type="Pfam" id="PF01738">
    <property type="entry name" value="DLH"/>
    <property type="match status" value="1"/>
</dbReference>
<proteinExistence type="predicted"/>
<name>A0AAV9WV99_9PEZI</name>
<evidence type="ECO:0000259" key="1">
    <source>
        <dbReference type="Pfam" id="PF01738"/>
    </source>
</evidence>
<feature type="domain" description="Dienelactone hydrolase" evidence="1">
    <location>
        <begin position="31"/>
        <end position="267"/>
    </location>
</feature>
<evidence type="ECO:0000313" key="3">
    <source>
        <dbReference type="Proteomes" id="UP001365542"/>
    </source>
</evidence>
<gene>
    <name evidence="2" type="ORF">TWF694_004879</name>
</gene>
<dbReference type="PANTHER" id="PTHR17630:SF105">
    <property type="entry name" value="DIENELACTONE HYDROLASE FAMILY PROTEIN (AFU_ORTHOLOGUE AFUA_4G08790)"/>
    <property type="match status" value="1"/>
</dbReference>
<dbReference type="Proteomes" id="UP001365542">
    <property type="component" value="Unassembled WGS sequence"/>
</dbReference>
<dbReference type="InterPro" id="IPR002925">
    <property type="entry name" value="Dienelactn_hydro"/>
</dbReference>
<dbReference type="Gene3D" id="3.40.50.1820">
    <property type="entry name" value="alpha/beta hydrolase"/>
    <property type="match status" value="1"/>
</dbReference>
<accession>A0AAV9WV99</accession>
<dbReference type="SUPFAM" id="SSF53474">
    <property type="entry name" value="alpha/beta-Hydrolases"/>
    <property type="match status" value="1"/>
</dbReference>
<protein>
    <recommendedName>
        <fullName evidence="1">Dienelactone hydrolase domain-containing protein</fullName>
    </recommendedName>
</protein>
<keyword evidence="3" id="KW-1185">Reference proteome</keyword>
<dbReference type="PANTHER" id="PTHR17630">
    <property type="entry name" value="DIENELACTONE HYDROLASE"/>
    <property type="match status" value="1"/>
</dbReference>
<dbReference type="InterPro" id="IPR029058">
    <property type="entry name" value="AB_hydrolase_fold"/>
</dbReference>